<feature type="domain" description="UvrD-like helicase C-terminal" evidence="7">
    <location>
        <begin position="410"/>
        <end position="449"/>
    </location>
</feature>
<dbReference type="AlphaFoldDB" id="A0A8I1EFT8"/>
<evidence type="ECO:0000313" key="9">
    <source>
        <dbReference type="Proteomes" id="UP000637061"/>
    </source>
</evidence>
<dbReference type="GO" id="GO:0005524">
    <property type="term" value="F:ATP binding"/>
    <property type="evidence" value="ECO:0007669"/>
    <property type="project" value="UniProtKB-KW"/>
</dbReference>
<evidence type="ECO:0000259" key="7">
    <source>
        <dbReference type="Pfam" id="PF13538"/>
    </source>
</evidence>
<dbReference type="SUPFAM" id="SSF52540">
    <property type="entry name" value="P-loop containing nucleoside triphosphate hydrolases"/>
    <property type="match status" value="1"/>
</dbReference>
<keyword evidence="2" id="KW-0378">Hydrolase</keyword>
<evidence type="ECO:0000256" key="2">
    <source>
        <dbReference type="ARBA" id="ARBA00022801"/>
    </source>
</evidence>
<dbReference type="InterPro" id="IPR027785">
    <property type="entry name" value="UvrD-like_helicase_C"/>
</dbReference>
<dbReference type="GO" id="GO:0003677">
    <property type="term" value="F:DNA binding"/>
    <property type="evidence" value="ECO:0007669"/>
    <property type="project" value="InterPro"/>
</dbReference>
<proteinExistence type="predicted"/>
<keyword evidence="1" id="KW-0547">Nucleotide-binding</keyword>
<dbReference type="Proteomes" id="UP000637061">
    <property type="component" value="Unassembled WGS sequence"/>
</dbReference>
<evidence type="ECO:0000256" key="1">
    <source>
        <dbReference type="ARBA" id="ARBA00022741"/>
    </source>
</evidence>
<dbReference type="InterPro" id="IPR027417">
    <property type="entry name" value="P-loop_NTPase"/>
</dbReference>
<evidence type="ECO:0000313" key="8">
    <source>
        <dbReference type="EMBL" id="MBI6884975.1"/>
    </source>
</evidence>
<accession>A0A8I1EFT8</accession>
<sequence>MPSDFDWLMGLSAQSVVAPAGHGKTELLARAAAQGQRTLILTHTHAGVHAIAARIRRMGIAKNIVTVDTIAGWASRYAYAFPRLAGNPPRNPRGAEWNQVYQGALNVLASPVTQRIVQASYDRVFIDEYQDCEGFQHAIAVVLARIIPTVIFGDPMQGIFEFVETKISWGERVIPDFPQVAELTEPHRWNTTNPSLGKWIADTRIRLLSGHPIDLREAPITYLPVENAFDMGLFFNGFDDRQGSTAAIHCRRRICDGLARATRGAFQAIEEIAAARLIEFATQWDAAQAHRQKAEALWSLMGDTMLRNQPQEGLPENIRELDSRRQAAWDALVETGSAHSGGDVIVHERSHPQSRTFRGELLGDAKRALLELAYGRNESLTQACQHARQRLSHTGRPPIKRVVSTPLLLKGLEFDHVLIPDAAHFLTERFASAKLFYVAISRARHSLVIASSNPILKFPRPVL</sequence>
<evidence type="ECO:0000256" key="4">
    <source>
        <dbReference type="ARBA" id="ARBA00022840"/>
    </source>
</evidence>
<reference evidence="8" key="1">
    <citation type="submission" date="2020-12" db="EMBL/GenBank/DDBJ databases">
        <title>Enhanced detection system for hospital associated transmission using whole genome sequencing surveillance.</title>
        <authorList>
            <person name="Harrison L.H."/>
            <person name="Van Tyne D."/>
            <person name="Marsh J.W."/>
            <person name="Griffith M.P."/>
            <person name="Snyder D.J."/>
            <person name="Cooper V.S."/>
            <person name="Mustapha M."/>
        </authorList>
    </citation>
    <scope>NUCLEOTIDE SEQUENCE</scope>
    <source>
        <strain evidence="8">PSB00042</strain>
    </source>
</reference>
<dbReference type="PANTHER" id="PTHR11070:SF2">
    <property type="entry name" value="ATP-DEPENDENT DNA HELICASE SRS2"/>
    <property type="match status" value="1"/>
</dbReference>
<dbReference type="InterPro" id="IPR014016">
    <property type="entry name" value="UvrD-like_ATP-bd"/>
</dbReference>
<dbReference type="GO" id="GO:0000725">
    <property type="term" value="P:recombinational repair"/>
    <property type="evidence" value="ECO:0007669"/>
    <property type="project" value="TreeGrafter"/>
</dbReference>
<evidence type="ECO:0000259" key="6">
    <source>
        <dbReference type="Pfam" id="PF00580"/>
    </source>
</evidence>
<organism evidence="8 9">
    <name type="scientific">Pseudomonas putida</name>
    <name type="common">Arthrobacter siderocapsulatus</name>
    <dbReference type="NCBI Taxonomy" id="303"/>
    <lineage>
        <taxon>Bacteria</taxon>
        <taxon>Pseudomonadati</taxon>
        <taxon>Pseudomonadota</taxon>
        <taxon>Gammaproteobacteria</taxon>
        <taxon>Pseudomonadales</taxon>
        <taxon>Pseudomonadaceae</taxon>
        <taxon>Pseudomonas</taxon>
    </lineage>
</organism>
<dbReference type="GO" id="GO:0016787">
    <property type="term" value="F:hydrolase activity"/>
    <property type="evidence" value="ECO:0007669"/>
    <property type="project" value="UniProtKB-KW"/>
</dbReference>
<name>A0A8I1EFT8_PSEPU</name>
<dbReference type="Pfam" id="PF13538">
    <property type="entry name" value="UvrD_C_2"/>
    <property type="match status" value="1"/>
</dbReference>
<protein>
    <recommendedName>
        <fullName evidence="5">DNA 3'-5' helicase II</fullName>
    </recommendedName>
</protein>
<keyword evidence="4" id="KW-0067">ATP-binding</keyword>
<dbReference type="EMBL" id="JAEHTE010000014">
    <property type="protein sequence ID" value="MBI6884975.1"/>
    <property type="molecule type" value="Genomic_DNA"/>
</dbReference>
<dbReference type="InterPro" id="IPR000212">
    <property type="entry name" value="DNA_helicase_UvrD/REP"/>
</dbReference>
<evidence type="ECO:0000256" key="5">
    <source>
        <dbReference type="ARBA" id="ARBA00034923"/>
    </source>
</evidence>
<dbReference type="PANTHER" id="PTHR11070">
    <property type="entry name" value="UVRD / RECB / PCRA DNA HELICASE FAMILY MEMBER"/>
    <property type="match status" value="1"/>
</dbReference>
<keyword evidence="3 8" id="KW-0347">Helicase</keyword>
<dbReference type="RefSeq" id="WP_198747377.1">
    <property type="nucleotide sequence ID" value="NZ_JAEHTE010000014.1"/>
</dbReference>
<gene>
    <name evidence="8" type="ORF">JEU22_13760</name>
</gene>
<comment type="caution">
    <text evidence="8">The sequence shown here is derived from an EMBL/GenBank/DDBJ whole genome shotgun (WGS) entry which is preliminary data.</text>
</comment>
<dbReference type="Gene3D" id="3.40.50.300">
    <property type="entry name" value="P-loop containing nucleotide triphosphate hydrolases"/>
    <property type="match status" value="2"/>
</dbReference>
<dbReference type="Pfam" id="PF00580">
    <property type="entry name" value="UvrD-helicase"/>
    <property type="match status" value="1"/>
</dbReference>
<feature type="domain" description="UvrD-like helicase ATP-binding" evidence="6">
    <location>
        <begin position="111"/>
        <end position="169"/>
    </location>
</feature>
<dbReference type="GO" id="GO:0043138">
    <property type="term" value="F:3'-5' DNA helicase activity"/>
    <property type="evidence" value="ECO:0007669"/>
    <property type="project" value="TreeGrafter"/>
</dbReference>
<evidence type="ECO:0000256" key="3">
    <source>
        <dbReference type="ARBA" id="ARBA00022806"/>
    </source>
</evidence>